<accession>A0A4Q2IWQ2</accession>
<dbReference type="OrthoDB" id="7474595at2"/>
<evidence type="ECO:0000313" key="2">
    <source>
        <dbReference type="Proteomes" id="UP000292347"/>
    </source>
</evidence>
<keyword evidence="2" id="KW-1185">Reference proteome</keyword>
<dbReference type="RefSeq" id="WP_129340954.1">
    <property type="nucleotide sequence ID" value="NZ_JACIDD010000001.1"/>
</dbReference>
<dbReference type="EMBL" id="SDPT01000001">
    <property type="protein sequence ID" value="RXZ35179.1"/>
    <property type="molecule type" value="Genomic_DNA"/>
</dbReference>
<name>A0A4Q2IWQ2_9SPHN</name>
<dbReference type="Proteomes" id="UP000292347">
    <property type="component" value="Unassembled WGS sequence"/>
</dbReference>
<comment type="caution">
    <text evidence="1">The sequence shown here is derived from an EMBL/GenBank/DDBJ whole genome shotgun (WGS) entry which is preliminary data.</text>
</comment>
<dbReference type="AlphaFoldDB" id="A0A4Q2IWQ2"/>
<organism evidence="1 2">
    <name type="scientific">Sphingomonas desiccabilis</name>
    <dbReference type="NCBI Taxonomy" id="429134"/>
    <lineage>
        <taxon>Bacteria</taxon>
        <taxon>Pseudomonadati</taxon>
        <taxon>Pseudomonadota</taxon>
        <taxon>Alphaproteobacteria</taxon>
        <taxon>Sphingomonadales</taxon>
        <taxon>Sphingomonadaceae</taxon>
        <taxon>Sphingomonas</taxon>
    </lineage>
</organism>
<proteinExistence type="predicted"/>
<protein>
    <submittedName>
        <fullName evidence="1">Uncharacterized protein</fullName>
    </submittedName>
</protein>
<evidence type="ECO:0000313" key="1">
    <source>
        <dbReference type="EMBL" id="RXZ35179.1"/>
    </source>
</evidence>
<sequence length="114" mass="12040">MSKLPDILDSFLTFLAGLSPGALGAAVSLAHEKGLTWSERCIQFAAGTTVSWFAQRGIGAVYAFDPFVLQGIGFSAGMVAFKSTPRFIASAADVAGSLPALIRDRFFPAQKDKP</sequence>
<reference evidence="1 2" key="1">
    <citation type="submission" date="2019-01" db="EMBL/GenBank/DDBJ databases">
        <title>Sphingomonas mucosissima sp. nov. and Sphingomonas desiccabilis sp. nov., from biological soil crusts in the Colorado Plateau, USA.</title>
        <authorList>
            <person name="Zhu D."/>
        </authorList>
    </citation>
    <scope>NUCLEOTIDE SEQUENCE [LARGE SCALE GENOMIC DNA]</scope>
    <source>
        <strain evidence="1 2">CP1D</strain>
    </source>
</reference>
<gene>
    <name evidence="1" type="ORF">EO081_05965</name>
</gene>